<name>A0A1D6IY14_MAIZE</name>
<dbReference type="PANTHER" id="PTHR31225">
    <property type="entry name" value="OS04G0344100 PROTEIN-RELATED"/>
    <property type="match status" value="1"/>
</dbReference>
<dbReference type="GO" id="GO:0016114">
    <property type="term" value="P:terpenoid biosynthetic process"/>
    <property type="evidence" value="ECO:0007669"/>
    <property type="project" value="InterPro"/>
</dbReference>
<sequence length="152" mass="17931">MKDYIPIYEKDAKQNKSILEFAKLNFNLLQLLYSSELKECTAWWKELCVESNLSFVRDRIVEVYFWMSGGCYDPQYSHSRIILTKIVAFITILDDTLDSLANSYESMQLAEAVERWDESAISLLPEYMKDFYMYLLKTFSSFENELGPDKSY</sequence>
<dbReference type="AlphaFoldDB" id="A0A1D6IY14"/>
<protein>
    <submittedName>
        <fullName evidence="5">Alpha-humulene/(-)-(E)-beta-caryophyllene synthase</fullName>
    </submittedName>
</protein>
<dbReference type="EMBL" id="CM000786">
    <property type="protein sequence ID" value="AQK40799.1"/>
    <property type="molecule type" value="Genomic_DNA"/>
</dbReference>
<evidence type="ECO:0000259" key="4">
    <source>
        <dbReference type="Pfam" id="PF03936"/>
    </source>
</evidence>
<dbReference type="Gene3D" id="1.10.600.10">
    <property type="entry name" value="Farnesyl Diphosphate Synthase"/>
    <property type="match status" value="1"/>
</dbReference>
<dbReference type="Gene3D" id="1.50.10.130">
    <property type="entry name" value="Terpene synthase, N-terminal domain"/>
    <property type="match status" value="1"/>
</dbReference>
<keyword evidence="1" id="KW-0479">Metal-binding</keyword>
<dbReference type="SUPFAM" id="SSF48576">
    <property type="entry name" value="Terpenoid synthases"/>
    <property type="match status" value="1"/>
</dbReference>
<evidence type="ECO:0000313" key="5">
    <source>
        <dbReference type="EMBL" id="AQK40799.1"/>
    </source>
</evidence>
<gene>
    <name evidence="5" type="ORF">ZEAMMB73_Zm00001d024208</name>
</gene>
<dbReference type="Pfam" id="PF03936">
    <property type="entry name" value="Terpene_synth_C"/>
    <property type="match status" value="1"/>
</dbReference>
<dbReference type="InterPro" id="IPR036965">
    <property type="entry name" value="Terpene_synth_N_sf"/>
</dbReference>
<dbReference type="GO" id="GO:0000287">
    <property type="term" value="F:magnesium ion binding"/>
    <property type="evidence" value="ECO:0007669"/>
    <property type="project" value="InterPro"/>
</dbReference>
<evidence type="ECO:0000256" key="1">
    <source>
        <dbReference type="ARBA" id="ARBA00022723"/>
    </source>
</evidence>
<proteinExistence type="predicted"/>
<accession>A0A1D6IY14</accession>
<reference evidence="5" key="1">
    <citation type="submission" date="2015-12" db="EMBL/GenBank/DDBJ databases">
        <title>Update maize B73 reference genome by single molecule sequencing technologies.</title>
        <authorList>
            <consortium name="Maize Genome Sequencing Project"/>
            <person name="Ware D."/>
        </authorList>
    </citation>
    <scope>NUCLEOTIDE SEQUENCE</scope>
    <source>
        <tissue evidence="5">Seedling</tissue>
    </source>
</reference>
<keyword evidence="2" id="KW-0460">Magnesium</keyword>
<organism evidence="5">
    <name type="scientific">Zea mays</name>
    <name type="common">Maize</name>
    <dbReference type="NCBI Taxonomy" id="4577"/>
    <lineage>
        <taxon>Eukaryota</taxon>
        <taxon>Viridiplantae</taxon>
        <taxon>Streptophyta</taxon>
        <taxon>Embryophyta</taxon>
        <taxon>Tracheophyta</taxon>
        <taxon>Spermatophyta</taxon>
        <taxon>Magnoliopsida</taxon>
        <taxon>Liliopsida</taxon>
        <taxon>Poales</taxon>
        <taxon>Poaceae</taxon>
        <taxon>PACMAD clade</taxon>
        <taxon>Panicoideae</taxon>
        <taxon>Andropogonodae</taxon>
        <taxon>Andropogoneae</taxon>
        <taxon>Tripsacinae</taxon>
        <taxon>Zea</taxon>
    </lineage>
</organism>
<feature type="domain" description="Terpene synthase metal-binding" evidence="4">
    <location>
        <begin position="45"/>
        <end position="150"/>
    </location>
</feature>
<evidence type="ECO:0000256" key="3">
    <source>
        <dbReference type="ARBA" id="ARBA00023239"/>
    </source>
</evidence>
<keyword evidence="3" id="KW-0456">Lyase</keyword>
<dbReference type="InterPro" id="IPR005630">
    <property type="entry name" value="Terpene_synthase_metal-bd"/>
</dbReference>
<dbReference type="GO" id="GO:0010333">
    <property type="term" value="F:terpene synthase activity"/>
    <property type="evidence" value="ECO:0007669"/>
    <property type="project" value="InterPro"/>
</dbReference>
<dbReference type="PANTHER" id="PTHR31225:SF93">
    <property type="entry name" value="ALPHA-HUMULENE_(-)-(E)-BETA-CARYOPHYLLENE SYNTHASE"/>
    <property type="match status" value="1"/>
</dbReference>
<dbReference type="InterPro" id="IPR050148">
    <property type="entry name" value="Terpene_synthase-like"/>
</dbReference>
<dbReference type="InterPro" id="IPR008949">
    <property type="entry name" value="Isoprenoid_synthase_dom_sf"/>
</dbReference>
<evidence type="ECO:0000256" key="2">
    <source>
        <dbReference type="ARBA" id="ARBA00022842"/>
    </source>
</evidence>